<feature type="transmembrane region" description="Helical" evidence="1">
    <location>
        <begin position="161"/>
        <end position="181"/>
    </location>
</feature>
<feature type="transmembrane region" description="Helical" evidence="1">
    <location>
        <begin position="136"/>
        <end position="154"/>
    </location>
</feature>
<keyword evidence="1" id="KW-1133">Transmembrane helix</keyword>
<accession>A0A126UYY4</accession>
<evidence type="ECO:0000313" key="2">
    <source>
        <dbReference type="EMBL" id="AML50856.1"/>
    </source>
</evidence>
<feature type="transmembrane region" description="Helical" evidence="1">
    <location>
        <begin position="201"/>
        <end position="224"/>
    </location>
</feature>
<protein>
    <recommendedName>
        <fullName evidence="4">DUF2157 domain-containing protein</fullName>
    </recommendedName>
</protein>
<dbReference type="Proteomes" id="UP000070371">
    <property type="component" value="Chromosome"/>
</dbReference>
<evidence type="ECO:0008006" key="4">
    <source>
        <dbReference type="Google" id="ProtNLM"/>
    </source>
</evidence>
<proteinExistence type="predicted"/>
<sequence length="358" mass="38240">MVELTLDDVRAAVAAGVLNEVQASKLITMAQSRQGVRNFLSGEDEPFEFFRGFSEIFVTVGLGLLFSGLLAITWLIGGGVFVPIVGVVLTALFAIYFTKKRRMSLPSIALSAGFGLFLAISTVTFLGISGATTPNASQGLTIGLVGMVGMAWYFSYFKLPFSMFVLGVFGIISVLSIAGIVSDDRRFIFDLPTSLFDLGAGSAMAYGSLIFGLLAFAGGIWFDLKDPYRISRYASSAFWLHILAAPALVNVIALSLFNLGGSLGALLTALALVLVTLLALIIDRRSFLTAGIGYIAILISMAIQNSSDGDISIVATLLLLGGGITILGTWWVQIRATLMQKLPDFPLKNRFPPYSESV</sequence>
<feature type="transmembrane region" description="Helical" evidence="1">
    <location>
        <begin position="109"/>
        <end position="130"/>
    </location>
</feature>
<feature type="transmembrane region" description="Helical" evidence="1">
    <location>
        <begin position="287"/>
        <end position="305"/>
    </location>
</feature>
<feature type="transmembrane region" description="Helical" evidence="1">
    <location>
        <begin position="263"/>
        <end position="282"/>
    </location>
</feature>
<dbReference type="EMBL" id="CP014327">
    <property type="protein sequence ID" value="AML50856.1"/>
    <property type="molecule type" value="Genomic_DNA"/>
</dbReference>
<name>A0A126UYY4_9RHOB</name>
<dbReference type="OrthoDB" id="9770600at2"/>
<feature type="transmembrane region" description="Helical" evidence="1">
    <location>
        <begin position="80"/>
        <end position="97"/>
    </location>
</feature>
<evidence type="ECO:0000256" key="1">
    <source>
        <dbReference type="SAM" id="Phobius"/>
    </source>
</evidence>
<evidence type="ECO:0000313" key="3">
    <source>
        <dbReference type="Proteomes" id="UP000070371"/>
    </source>
</evidence>
<feature type="transmembrane region" description="Helical" evidence="1">
    <location>
        <begin position="311"/>
        <end position="332"/>
    </location>
</feature>
<reference evidence="2 3" key="1">
    <citation type="submission" date="2016-02" db="EMBL/GenBank/DDBJ databases">
        <title>Complete genome sequence of Halocynthiibacter arcticus PAMC 20958t from arctic marine sediment.</title>
        <authorList>
            <person name="Lee Y.M."/>
            <person name="Baek K."/>
            <person name="Lee H.K."/>
            <person name="Shin S.C."/>
        </authorList>
    </citation>
    <scope>NUCLEOTIDE SEQUENCE [LARGE SCALE GENOMIC DNA]</scope>
    <source>
        <strain evidence="2">PAMC 20958</strain>
    </source>
</reference>
<feature type="transmembrane region" description="Helical" evidence="1">
    <location>
        <begin position="56"/>
        <end position="74"/>
    </location>
</feature>
<keyword evidence="1" id="KW-0472">Membrane</keyword>
<keyword evidence="1" id="KW-0812">Transmembrane</keyword>
<gene>
    <name evidence="2" type="ORF">RC74_05790</name>
</gene>
<keyword evidence="3" id="KW-1185">Reference proteome</keyword>
<dbReference type="KEGG" id="hat:RC74_05790"/>
<organism evidence="2 3">
    <name type="scientific">Falsihalocynthiibacter arcticus</name>
    <dbReference type="NCBI Taxonomy" id="1579316"/>
    <lineage>
        <taxon>Bacteria</taxon>
        <taxon>Pseudomonadati</taxon>
        <taxon>Pseudomonadota</taxon>
        <taxon>Alphaproteobacteria</taxon>
        <taxon>Rhodobacterales</taxon>
        <taxon>Roseobacteraceae</taxon>
        <taxon>Falsihalocynthiibacter</taxon>
    </lineage>
</organism>
<feature type="transmembrane region" description="Helical" evidence="1">
    <location>
        <begin position="236"/>
        <end position="257"/>
    </location>
</feature>
<dbReference type="STRING" id="1579316.RC74_05790"/>
<dbReference type="RefSeq" id="WP_039002889.1">
    <property type="nucleotide sequence ID" value="NZ_CP014327.1"/>
</dbReference>
<dbReference type="AlphaFoldDB" id="A0A126UYY4"/>